<keyword evidence="4" id="KW-0732">Signal</keyword>
<dbReference type="OrthoDB" id="9765065at2"/>
<keyword evidence="9" id="KW-1185">Reference proteome</keyword>
<accession>A0A2A4G8X0</accession>
<organism evidence="8 9">
    <name type="scientific">Sediminicola luteus</name>
    <dbReference type="NCBI Taxonomy" id="319238"/>
    <lineage>
        <taxon>Bacteria</taxon>
        <taxon>Pseudomonadati</taxon>
        <taxon>Bacteroidota</taxon>
        <taxon>Flavobacteriia</taxon>
        <taxon>Flavobacteriales</taxon>
        <taxon>Flavobacteriaceae</taxon>
        <taxon>Sediminicola</taxon>
    </lineage>
</organism>
<dbReference type="InterPro" id="IPR000917">
    <property type="entry name" value="Sulfatase_N"/>
</dbReference>
<gene>
    <name evidence="8" type="ORF">B7P33_09045</name>
</gene>
<dbReference type="Pfam" id="PF00884">
    <property type="entry name" value="Sulfatase"/>
    <property type="match status" value="1"/>
</dbReference>
<proteinExistence type="inferred from homology"/>
<dbReference type="Gene3D" id="3.40.720.10">
    <property type="entry name" value="Alkaline Phosphatase, subunit A"/>
    <property type="match status" value="1"/>
</dbReference>
<evidence type="ECO:0000313" key="8">
    <source>
        <dbReference type="EMBL" id="PCE64424.1"/>
    </source>
</evidence>
<feature type="domain" description="Sulfatase N-terminal" evidence="7">
    <location>
        <begin position="29"/>
        <end position="344"/>
    </location>
</feature>
<dbReference type="GO" id="GO:0004065">
    <property type="term" value="F:arylsulfatase activity"/>
    <property type="evidence" value="ECO:0007669"/>
    <property type="project" value="TreeGrafter"/>
</dbReference>
<dbReference type="AlphaFoldDB" id="A0A2A4G8X0"/>
<comment type="cofactor">
    <cofactor evidence="1">
        <name>Ca(2+)</name>
        <dbReference type="ChEBI" id="CHEBI:29108"/>
    </cofactor>
</comment>
<keyword evidence="5" id="KW-0378">Hydrolase</keyword>
<evidence type="ECO:0000256" key="2">
    <source>
        <dbReference type="ARBA" id="ARBA00008779"/>
    </source>
</evidence>
<dbReference type="PROSITE" id="PS00149">
    <property type="entry name" value="SULFATASE_2"/>
    <property type="match status" value="1"/>
</dbReference>
<evidence type="ECO:0000256" key="1">
    <source>
        <dbReference type="ARBA" id="ARBA00001913"/>
    </source>
</evidence>
<dbReference type="CDD" id="cd16144">
    <property type="entry name" value="ARS_like"/>
    <property type="match status" value="1"/>
</dbReference>
<dbReference type="PANTHER" id="PTHR42693">
    <property type="entry name" value="ARYLSULFATASE FAMILY MEMBER"/>
    <property type="match status" value="1"/>
</dbReference>
<keyword evidence="6" id="KW-0106">Calcium</keyword>
<comment type="caution">
    <text evidence="8">The sequence shown here is derived from an EMBL/GenBank/DDBJ whole genome shotgun (WGS) entry which is preliminary data.</text>
</comment>
<dbReference type="RefSeq" id="WP_097440545.1">
    <property type="nucleotide sequence ID" value="NZ_KZ300476.1"/>
</dbReference>
<keyword evidence="3" id="KW-0479">Metal-binding</keyword>
<sequence>MNQFASRILSSCLTLLFVLGLYSQNSERPNVIFIMVDDMAWADVTQVAAQNGFYELPNMLQMAQEGMTLNRFYPGGPNCAPSRACLVSGMYTPRTKIYQPSGWAKGPANAMRFAAPMKSNGKNNFGMDIRTQLDPKTISIAEMLENAGYATARIGKWHLGPNKQGFGLSTQDGVDSSEKRYYNDTTATDRMVQGAFDFMEKHQKQPFFLYFPLWEVHTPIVAKPHLVAKYKAKWQQWPDKSIRWNPTYAAMLEEADTAIGALRQKITQLGLASNTLVVLTSDNGGAGHITSNAPLRGAKGSLYEGGIRTFAAAVWPSVIRPGSQSDDPITGVDLMPSLAELAGAELPNTQPIDGQSFVSTLRGEKREERAIFWHYPLYLEGKDTSKQGWPSDRVLPIYGSKELLWRAVPASAIMKGDWKLIYYHEYGSYELFHIGKDPNETQELSKSKPKLAKKLNQELQHWLKTTDADIPSVTNPHFKSR</sequence>
<dbReference type="Proteomes" id="UP000219559">
    <property type="component" value="Unassembled WGS sequence"/>
</dbReference>
<reference evidence="8 9" key="1">
    <citation type="submission" date="2017-04" db="EMBL/GenBank/DDBJ databases">
        <title>A new member of the family Flavobacteriaceae isolated from ascidians.</title>
        <authorList>
            <person name="Chen L."/>
        </authorList>
    </citation>
    <scope>NUCLEOTIDE SEQUENCE [LARGE SCALE GENOMIC DNA]</scope>
    <source>
        <strain evidence="8 9">HQA918</strain>
    </source>
</reference>
<dbReference type="InterPro" id="IPR017850">
    <property type="entry name" value="Alkaline_phosphatase_core_sf"/>
</dbReference>
<comment type="similarity">
    <text evidence="2">Belongs to the sulfatase family.</text>
</comment>
<evidence type="ECO:0000256" key="6">
    <source>
        <dbReference type="ARBA" id="ARBA00022837"/>
    </source>
</evidence>
<dbReference type="GO" id="GO:0046872">
    <property type="term" value="F:metal ion binding"/>
    <property type="evidence" value="ECO:0007669"/>
    <property type="project" value="UniProtKB-KW"/>
</dbReference>
<dbReference type="EMBL" id="NBWU01000003">
    <property type="protein sequence ID" value="PCE64424.1"/>
    <property type="molecule type" value="Genomic_DNA"/>
</dbReference>
<dbReference type="InterPro" id="IPR024607">
    <property type="entry name" value="Sulfatase_CS"/>
</dbReference>
<dbReference type="SUPFAM" id="SSF53649">
    <property type="entry name" value="Alkaline phosphatase-like"/>
    <property type="match status" value="1"/>
</dbReference>
<protein>
    <recommendedName>
        <fullName evidence="7">Sulfatase N-terminal domain-containing protein</fullName>
    </recommendedName>
</protein>
<evidence type="ECO:0000256" key="5">
    <source>
        <dbReference type="ARBA" id="ARBA00022801"/>
    </source>
</evidence>
<evidence type="ECO:0000259" key="7">
    <source>
        <dbReference type="Pfam" id="PF00884"/>
    </source>
</evidence>
<name>A0A2A4G8X0_9FLAO</name>
<evidence type="ECO:0000256" key="4">
    <source>
        <dbReference type="ARBA" id="ARBA00022729"/>
    </source>
</evidence>
<dbReference type="InterPro" id="IPR050738">
    <property type="entry name" value="Sulfatase"/>
</dbReference>
<evidence type="ECO:0000256" key="3">
    <source>
        <dbReference type="ARBA" id="ARBA00022723"/>
    </source>
</evidence>
<evidence type="ECO:0000313" key="9">
    <source>
        <dbReference type="Proteomes" id="UP000219559"/>
    </source>
</evidence>
<dbReference type="PANTHER" id="PTHR42693:SF42">
    <property type="entry name" value="ARYLSULFATASE G"/>
    <property type="match status" value="1"/>
</dbReference>
<dbReference type="Gene3D" id="3.30.1120.10">
    <property type="match status" value="1"/>
</dbReference>